<dbReference type="RefSeq" id="XP_019857550.1">
    <property type="nucleotide sequence ID" value="XM_020001991.1"/>
</dbReference>
<protein>
    <recommendedName>
        <fullName evidence="3">V-SNARE coiled-coil homology domain-containing protein</fullName>
    </recommendedName>
</protein>
<evidence type="ECO:0000256" key="2">
    <source>
        <dbReference type="SAM" id="Phobius"/>
    </source>
</evidence>
<keyword evidence="5" id="KW-1185">Reference proteome</keyword>
<keyword evidence="2" id="KW-1133">Transmembrane helix</keyword>
<keyword evidence="2" id="KW-0472">Membrane</keyword>
<dbReference type="GO" id="GO:0090161">
    <property type="term" value="P:Golgi ribbon formation"/>
    <property type="evidence" value="ECO:0007669"/>
    <property type="project" value="InterPro"/>
</dbReference>
<dbReference type="EnsemblMetazoa" id="XM_020001991.1">
    <property type="protein sequence ID" value="XP_019857550.1"/>
    <property type="gene ID" value="LOC109585849"/>
</dbReference>
<dbReference type="PANTHER" id="PTHR46897">
    <property type="entry name" value="VESICLE-ASSOCIATED MEMBRANE PROTEIN 4"/>
    <property type="match status" value="1"/>
</dbReference>
<evidence type="ECO:0000313" key="5">
    <source>
        <dbReference type="Proteomes" id="UP000007879"/>
    </source>
</evidence>
<name>A0AAN0JLC1_AMPQE</name>
<dbReference type="Pfam" id="PF00957">
    <property type="entry name" value="Synaptobrevin"/>
    <property type="match status" value="1"/>
</dbReference>
<accession>A0AAN0JLC1</accession>
<keyword evidence="1" id="KW-0175">Coiled coil</keyword>
<dbReference type="InterPro" id="IPR001388">
    <property type="entry name" value="Synaptobrevin-like"/>
</dbReference>
<feature type="transmembrane region" description="Helical" evidence="2">
    <location>
        <begin position="48"/>
        <end position="71"/>
    </location>
</feature>
<dbReference type="Proteomes" id="UP000007879">
    <property type="component" value="Unassembled WGS sequence"/>
</dbReference>
<dbReference type="PROSITE" id="PS50892">
    <property type="entry name" value="V_SNARE"/>
    <property type="match status" value="1"/>
</dbReference>
<dbReference type="GO" id="GO:0016192">
    <property type="term" value="P:vesicle-mediated transport"/>
    <property type="evidence" value="ECO:0007669"/>
    <property type="project" value="InterPro"/>
</dbReference>
<dbReference type="InterPro" id="IPR042887">
    <property type="entry name" value="VAMP4"/>
</dbReference>
<keyword evidence="2" id="KW-0812">Transmembrane</keyword>
<dbReference type="PRINTS" id="PR00219">
    <property type="entry name" value="SYNAPTOBREVN"/>
</dbReference>
<dbReference type="AlphaFoldDB" id="A0AAN0JLC1"/>
<sequence length="78" mass="9011">DNISKLMDRGDNLNDLQARTESLSDHAVNFNFTARRLKRKVCWKNVKLWFVLLFILMVILAVLIIALVAAVQKNKNKN</sequence>
<evidence type="ECO:0000256" key="1">
    <source>
        <dbReference type="PROSITE-ProRule" id="PRU00290"/>
    </source>
</evidence>
<dbReference type="SUPFAM" id="SSF58038">
    <property type="entry name" value="SNARE fusion complex"/>
    <property type="match status" value="1"/>
</dbReference>
<dbReference type="GeneID" id="109585849"/>
<dbReference type="Gene3D" id="1.20.5.110">
    <property type="match status" value="1"/>
</dbReference>
<dbReference type="PANTHER" id="PTHR46897:SF1">
    <property type="entry name" value="VESICLE-ASSOCIATED MEMBRANE PROTEIN 4"/>
    <property type="match status" value="1"/>
</dbReference>
<evidence type="ECO:0000313" key="4">
    <source>
        <dbReference type="EnsemblMetazoa" id="XP_019857550.1"/>
    </source>
</evidence>
<proteinExistence type="predicted"/>
<feature type="domain" description="V-SNARE coiled-coil homology" evidence="3">
    <location>
        <begin position="1"/>
        <end position="44"/>
    </location>
</feature>
<organism evidence="4 5">
    <name type="scientific">Amphimedon queenslandica</name>
    <name type="common">Sponge</name>
    <dbReference type="NCBI Taxonomy" id="400682"/>
    <lineage>
        <taxon>Eukaryota</taxon>
        <taxon>Metazoa</taxon>
        <taxon>Porifera</taxon>
        <taxon>Demospongiae</taxon>
        <taxon>Heteroscleromorpha</taxon>
        <taxon>Haplosclerida</taxon>
        <taxon>Niphatidae</taxon>
        <taxon>Amphimedon</taxon>
    </lineage>
</organism>
<dbReference type="GO" id="GO:0016020">
    <property type="term" value="C:membrane"/>
    <property type="evidence" value="ECO:0007669"/>
    <property type="project" value="InterPro"/>
</dbReference>
<evidence type="ECO:0000259" key="3">
    <source>
        <dbReference type="PROSITE" id="PS50892"/>
    </source>
</evidence>
<reference evidence="5" key="1">
    <citation type="journal article" date="2010" name="Nature">
        <title>The Amphimedon queenslandica genome and the evolution of animal complexity.</title>
        <authorList>
            <person name="Srivastava M."/>
            <person name="Simakov O."/>
            <person name="Chapman J."/>
            <person name="Fahey B."/>
            <person name="Gauthier M.E."/>
            <person name="Mitros T."/>
            <person name="Richards G.S."/>
            <person name="Conaco C."/>
            <person name="Dacre M."/>
            <person name="Hellsten U."/>
            <person name="Larroux C."/>
            <person name="Putnam N.H."/>
            <person name="Stanke M."/>
            <person name="Adamska M."/>
            <person name="Darling A."/>
            <person name="Degnan S.M."/>
            <person name="Oakley T.H."/>
            <person name="Plachetzki D.C."/>
            <person name="Zhai Y."/>
            <person name="Adamski M."/>
            <person name="Calcino A."/>
            <person name="Cummins S.F."/>
            <person name="Goodstein D.M."/>
            <person name="Harris C."/>
            <person name="Jackson D.J."/>
            <person name="Leys S.P."/>
            <person name="Shu S."/>
            <person name="Woodcroft B.J."/>
            <person name="Vervoort M."/>
            <person name="Kosik K.S."/>
            <person name="Manning G."/>
            <person name="Degnan B.M."/>
            <person name="Rokhsar D.S."/>
        </authorList>
    </citation>
    <scope>NUCLEOTIDE SEQUENCE [LARGE SCALE GENOMIC DNA]</scope>
</reference>
<dbReference type="InterPro" id="IPR042855">
    <property type="entry name" value="V_SNARE_CC"/>
</dbReference>
<reference evidence="4" key="2">
    <citation type="submission" date="2024-06" db="UniProtKB">
        <authorList>
            <consortium name="EnsemblMetazoa"/>
        </authorList>
    </citation>
    <scope>IDENTIFICATION</scope>
</reference>
<dbReference type="KEGG" id="aqu:109585849"/>